<keyword evidence="11 18" id="KW-0862">Zinc</keyword>
<evidence type="ECO:0000256" key="13">
    <source>
        <dbReference type="ARBA" id="ARBA00023134"/>
    </source>
</evidence>
<reference evidence="20" key="2">
    <citation type="submission" date="2020-09" db="EMBL/GenBank/DDBJ databases">
        <authorList>
            <person name="Sun Q."/>
            <person name="Zhou Y."/>
        </authorList>
    </citation>
    <scope>NUCLEOTIDE SEQUENCE</scope>
    <source>
        <strain evidence="20">CGMCC 1.15760</strain>
    </source>
</reference>
<feature type="binding site" evidence="18">
    <location>
        <position position="250"/>
    </location>
    <ligand>
        <name>Zn(2+)</name>
        <dbReference type="ChEBI" id="CHEBI:29105"/>
        <note>catalytic</note>
    </ligand>
</feature>
<comment type="pathway">
    <text evidence="5 18">Cofactor biosynthesis; riboflavin biosynthesis; 2-hydroxy-3-oxobutyl phosphate from D-ribulose 5-phosphate: step 1/1.</text>
</comment>
<dbReference type="EMBL" id="BMJT01000002">
    <property type="protein sequence ID" value="GGG14313.1"/>
    <property type="molecule type" value="Genomic_DNA"/>
</dbReference>
<comment type="caution">
    <text evidence="18">Lacks conserved residue(s) required for the propagation of feature annotation.</text>
</comment>
<evidence type="ECO:0000256" key="7">
    <source>
        <dbReference type="ARBA" id="ARBA00022619"/>
    </source>
</evidence>
<dbReference type="GO" id="GO:0000287">
    <property type="term" value="F:magnesium ion binding"/>
    <property type="evidence" value="ECO:0007669"/>
    <property type="project" value="UniProtKB-UniRule"/>
</dbReference>
<feature type="region of interest" description="DHBP synthase" evidence="18">
    <location>
        <begin position="1"/>
        <end position="199"/>
    </location>
</feature>
<dbReference type="GO" id="GO:0003935">
    <property type="term" value="F:GTP cyclohydrolase II activity"/>
    <property type="evidence" value="ECO:0007669"/>
    <property type="project" value="UniProtKB-UniRule"/>
</dbReference>
<comment type="similarity">
    <text evidence="6 18">In the N-terminal section; belongs to the DHBP synthase family.</text>
</comment>
<dbReference type="InterPro" id="IPR000926">
    <property type="entry name" value="RibA"/>
</dbReference>
<dbReference type="EC" id="3.5.4.25" evidence="18"/>
<dbReference type="FunFam" id="3.40.50.10990:FF:000002">
    <property type="entry name" value="GTP cyclohydrolase-2"/>
    <property type="match status" value="1"/>
</dbReference>
<feature type="binding site" evidence="18">
    <location>
        <position position="162"/>
    </location>
    <ligand>
        <name>D-ribulose 5-phosphate</name>
        <dbReference type="ChEBI" id="CHEBI:58121"/>
    </ligand>
</feature>
<evidence type="ECO:0000256" key="6">
    <source>
        <dbReference type="ARBA" id="ARBA00005520"/>
    </source>
</evidence>
<feature type="binding site" evidence="18">
    <location>
        <position position="31"/>
    </location>
    <ligand>
        <name>D-ribulose 5-phosphate</name>
        <dbReference type="ChEBI" id="CHEBI:58121"/>
    </ligand>
</feature>
<evidence type="ECO:0000256" key="18">
    <source>
        <dbReference type="HAMAP-Rule" id="MF_01283"/>
    </source>
</evidence>
<dbReference type="RefSeq" id="WP_188613511.1">
    <property type="nucleotide sequence ID" value="NZ_BMJT01000002.1"/>
</dbReference>
<feature type="binding site" evidence="18">
    <location>
        <position position="141"/>
    </location>
    <ligand>
        <name>Mg(2+)</name>
        <dbReference type="ChEBI" id="CHEBI:18420"/>
        <label>2</label>
    </ligand>
</feature>
<feature type="binding site" evidence="18">
    <location>
        <begin position="245"/>
        <end position="249"/>
    </location>
    <ligand>
        <name>GTP</name>
        <dbReference type="ChEBI" id="CHEBI:37565"/>
    </ligand>
</feature>
<comment type="catalytic activity">
    <reaction evidence="1 18">
        <text>D-ribulose 5-phosphate = (2S)-2-hydroxy-3-oxobutyl phosphate + formate + H(+)</text>
        <dbReference type="Rhea" id="RHEA:18457"/>
        <dbReference type="ChEBI" id="CHEBI:15378"/>
        <dbReference type="ChEBI" id="CHEBI:15740"/>
        <dbReference type="ChEBI" id="CHEBI:58121"/>
        <dbReference type="ChEBI" id="CHEBI:58830"/>
        <dbReference type="EC" id="4.1.99.12"/>
    </reaction>
</comment>
<dbReference type="PANTHER" id="PTHR21327:SF18">
    <property type="entry name" value="3,4-DIHYDROXY-2-BUTANONE 4-PHOSPHATE SYNTHASE"/>
    <property type="match status" value="1"/>
</dbReference>
<keyword evidence="15 18" id="KW-0456">Lyase</keyword>
<dbReference type="InterPro" id="IPR000422">
    <property type="entry name" value="DHBP_synthase_RibB"/>
</dbReference>
<comment type="function">
    <text evidence="18">Catalyzes the conversion of GTP to 2,5-diamino-6-ribosylamino-4(3H)-pyrimidinone 5'-phosphate (DARP), formate and pyrophosphate.</text>
</comment>
<dbReference type="GO" id="GO:0008270">
    <property type="term" value="F:zinc ion binding"/>
    <property type="evidence" value="ECO:0007669"/>
    <property type="project" value="UniProtKB-UniRule"/>
</dbReference>
<evidence type="ECO:0000256" key="16">
    <source>
        <dbReference type="ARBA" id="ARBA00023268"/>
    </source>
</evidence>
<evidence type="ECO:0000256" key="15">
    <source>
        <dbReference type="ARBA" id="ARBA00023239"/>
    </source>
</evidence>
<feature type="active site" description="Nucleophile; for GTP cyclohydrolase activity" evidence="18">
    <location>
        <position position="324"/>
    </location>
</feature>
<dbReference type="PIRSF" id="PIRSF001259">
    <property type="entry name" value="RibA"/>
    <property type="match status" value="1"/>
</dbReference>
<proteinExistence type="inferred from homology"/>
<dbReference type="InterPro" id="IPR017945">
    <property type="entry name" value="DHBP_synth_RibB-like_a/b_dom"/>
</dbReference>
<dbReference type="HAMAP" id="MF_01283">
    <property type="entry name" value="RibBA"/>
    <property type="match status" value="1"/>
</dbReference>
<dbReference type="HAMAP" id="MF_00180">
    <property type="entry name" value="RibB"/>
    <property type="match status" value="1"/>
</dbReference>
<feature type="binding site" evidence="18">
    <location>
        <position position="345"/>
    </location>
    <ligand>
        <name>GTP</name>
        <dbReference type="ChEBI" id="CHEBI:37565"/>
    </ligand>
</feature>
<evidence type="ECO:0000313" key="20">
    <source>
        <dbReference type="EMBL" id="GGG14313.1"/>
    </source>
</evidence>
<evidence type="ECO:0000256" key="14">
    <source>
        <dbReference type="ARBA" id="ARBA00023211"/>
    </source>
</evidence>
<evidence type="ECO:0000256" key="1">
    <source>
        <dbReference type="ARBA" id="ARBA00000141"/>
    </source>
</evidence>
<keyword evidence="10 18" id="KW-0378">Hydrolase</keyword>
<comment type="cofactor">
    <cofactor evidence="2">
        <name>Mn(2+)</name>
        <dbReference type="ChEBI" id="CHEBI:29035"/>
    </cofactor>
</comment>
<dbReference type="NCBIfam" id="NF006803">
    <property type="entry name" value="PRK09311.1"/>
    <property type="match status" value="1"/>
</dbReference>
<dbReference type="SUPFAM" id="SSF142695">
    <property type="entry name" value="RibA-like"/>
    <property type="match status" value="1"/>
</dbReference>
<dbReference type="NCBIfam" id="TIGR00506">
    <property type="entry name" value="ribB"/>
    <property type="match status" value="1"/>
</dbReference>
<keyword evidence="13 18" id="KW-0342">GTP-binding</keyword>
<feature type="site" description="Essential for DHBP synthase activity" evidence="18">
    <location>
        <position position="124"/>
    </location>
</feature>
<keyword evidence="8 18" id="KW-0479">Metal-binding</keyword>
<keyword evidence="9 18" id="KW-0547">Nucleotide-binding</keyword>
<feature type="binding site" evidence="18">
    <location>
        <position position="266"/>
    </location>
    <ligand>
        <name>GTP</name>
        <dbReference type="ChEBI" id="CHEBI:37565"/>
    </ligand>
</feature>
<dbReference type="AlphaFoldDB" id="A0A917FYM2"/>
<comment type="catalytic activity">
    <reaction evidence="17 18">
        <text>GTP + 4 H2O = 2,5-diamino-6-hydroxy-4-(5-phosphoribosylamino)-pyrimidine + formate + 2 phosphate + 3 H(+)</text>
        <dbReference type="Rhea" id="RHEA:23704"/>
        <dbReference type="ChEBI" id="CHEBI:15377"/>
        <dbReference type="ChEBI" id="CHEBI:15378"/>
        <dbReference type="ChEBI" id="CHEBI:15740"/>
        <dbReference type="ChEBI" id="CHEBI:37565"/>
        <dbReference type="ChEBI" id="CHEBI:43474"/>
        <dbReference type="ChEBI" id="CHEBI:58614"/>
        <dbReference type="EC" id="3.5.4.25"/>
    </reaction>
</comment>
<dbReference type="GO" id="GO:0005829">
    <property type="term" value="C:cytosol"/>
    <property type="evidence" value="ECO:0007669"/>
    <property type="project" value="TreeGrafter"/>
</dbReference>
<keyword evidence="16 18" id="KW-0511">Multifunctional enzyme</keyword>
<gene>
    <name evidence="18 20" type="primary">ribBA</name>
    <name evidence="20" type="ORF">GCM10007425_05720</name>
</gene>
<comment type="cofactor">
    <cofactor evidence="18">
        <name>Mg(2+)</name>
        <dbReference type="ChEBI" id="CHEBI:18420"/>
    </cofactor>
    <cofactor evidence="18">
        <name>Mn(2+)</name>
        <dbReference type="ChEBI" id="CHEBI:29035"/>
    </cofactor>
    <text evidence="18">Binds 2 divalent metal cations per subunit. Magnesium or manganese.</text>
</comment>
<feature type="binding site" evidence="18">
    <location>
        <position position="310"/>
    </location>
    <ligand>
        <name>GTP</name>
        <dbReference type="ChEBI" id="CHEBI:37565"/>
    </ligand>
</feature>
<evidence type="ECO:0000256" key="9">
    <source>
        <dbReference type="ARBA" id="ARBA00022741"/>
    </source>
</evidence>
<evidence type="ECO:0000256" key="17">
    <source>
        <dbReference type="ARBA" id="ARBA00049295"/>
    </source>
</evidence>
<dbReference type="Pfam" id="PF00926">
    <property type="entry name" value="DHBP_synthase"/>
    <property type="match status" value="1"/>
</dbReference>
<reference evidence="20" key="1">
    <citation type="journal article" date="2014" name="Int. J. Syst. Evol. Microbiol.">
        <title>Complete genome sequence of Corynebacterium casei LMG S-19264T (=DSM 44701T), isolated from a smear-ripened cheese.</title>
        <authorList>
            <consortium name="US DOE Joint Genome Institute (JGI-PGF)"/>
            <person name="Walter F."/>
            <person name="Albersmeier A."/>
            <person name="Kalinowski J."/>
            <person name="Ruckert C."/>
        </authorList>
    </citation>
    <scope>NUCLEOTIDE SEQUENCE</scope>
    <source>
        <strain evidence="20">CGMCC 1.15760</strain>
    </source>
</reference>
<feature type="binding site" evidence="18">
    <location>
        <position position="263"/>
    </location>
    <ligand>
        <name>Zn(2+)</name>
        <dbReference type="ChEBI" id="CHEBI:29105"/>
        <note>catalytic</note>
    </ligand>
</feature>
<dbReference type="InterPro" id="IPR032677">
    <property type="entry name" value="GTP_cyclohydro_II"/>
</dbReference>
<evidence type="ECO:0000256" key="5">
    <source>
        <dbReference type="ARBA" id="ARBA00004904"/>
    </source>
</evidence>
<dbReference type="Pfam" id="PF00925">
    <property type="entry name" value="GTP_cyclohydro2"/>
    <property type="match status" value="1"/>
</dbReference>
<feature type="binding site" evidence="18">
    <location>
        <position position="27"/>
    </location>
    <ligand>
        <name>Mg(2+)</name>
        <dbReference type="ChEBI" id="CHEBI:18420"/>
        <label>2</label>
    </ligand>
</feature>
<evidence type="ECO:0000256" key="10">
    <source>
        <dbReference type="ARBA" id="ARBA00022801"/>
    </source>
</evidence>
<dbReference type="PANTHER" id="PTHR21327">
    <property type="entry name" value="GTP CYCLOHYDROLASE II-RELATED"/>
    <property type="match status" value="1"/>
</dbReference>
<feature type="site" description="Essential for DHBP synthase activity" evidence="18">
    <location>
        <position position="162"/>
    </location>
</feature>
<dbReference type="GO" id="GO:0008686">
    <property type="term" value="F:3,4-dihydroxy-2-butanone-4-phosphate synthase activity"/>
    <property type="evidence" value="ECO:0007669"/>
    <property type="project" value="UniProtKB-UniRule"/>
</dbReference>
<dbReference type="NCBIfam" id="TIGR00505">
    <property type="entry name" value="ribA"/>
    <property type="match status" value="1"/>
</dbReference>
<dbReference type="GO" id="GO:0005525">
    <property type="term" value="F:GTP binding"/>
    <property type="evidence" value="ECO:0007669"/>
    <property type="project" value="UniProtKB-KW"/>
</dbReference>
<sequence length="395" mass="43662">MFNTIEEALYALTQGEVIIVVDDEDRENEGDLLALADYADGDVINFMATHGKGLICTPIHRTLADQLQLHPMVSHNTDNHQTAFTVTIDHQTTTTGISAFERADTIAAMLNPYAVAEEFRRPGHIFPLVAKEGGVLTRNGHTEAAVDLAQLAGATPAGVICEVMKENGEMARLPELLILAQKFNLKLITIADLIQYRQRIVREATINLPTAFGNFKMIGYGNTIDNKEHLTLFKGDIHKQPPLVRIHSECLTGDVFASLRCDCGPQLQTAMQQIEQEGAGIILYMRQEGRGIGLINKLKTYELQEEGMDTVEANKALGFAAELRDYALCAQMLRDLGVTTIRLLTNNPDKVTQLEEHGIIIAERLPLIAGLSPINATYMQTKQQKMAHLLEANHK</sequence>
<evidence type="ECO:0000256" key="2">
    <source>
        <dbReference type="ARBA" id="ARBA00001936"/>
    </source>
</evidence>
<dbReference type="GO" id="GO:0009231">
    <property type="term" value="P:riboflavin biosynthetic process"/>
    <property type="evidence" value="ECO:0007669"/>
    <property type="project" value="UniProtKB-UniRule"/>
</dbReference>
<dbReference type="NCBIfam" id="NF001591">
    <property type="entry name" value="PRK00393.1"/>
    <property type="match status" value="1"/>
</dbReference>
<dbReference type="CDD" id="cd00641">
    <property type="entry name" value="GTP_cyclohydro2"/>
    <property type="match status" value="1"/>
</dbReference>
<evidence type="ECO:0000256" key="3">
    <source>
        <dbReference type="ARBA" id="ARBA00002284"/>
    </source>
</evidence>
<comment type="cofactor">
    <cofactor evidence="18">
        <name>Zn(2+)</name>
        <dbReference type="ChEBI" id="CHEBI:29105"/>
    </cofactor>
    <text evidence="18">Binds 1 zinc ion per subunit.</text>
</comment>
<keyword evidence="12 18" id="KW-0460">Magnesium</keyword>
<feature type="binding site" evidence="18">
    <location>
        <begin position="288"/>
        <end position="290"/>
    </location>
    <ligand>
        <name>GTP</name>
        <dbReference type="ChEBI" id="CHEBI:37565"/>
    </ligand>
</feature>
<dbReference type="InterPro" id="IPR016299">
    <property type="entry name" value="Riboflavin_synth_RibBA"/>
</dbReference>
<feature type="domain" description="GTP cyclohydrolase II" evidence="19">
    <location>
        <begin position="203"/>
        <end position="366"/>
    </location>
</feature>
<dbReference type="Proteomes" id="UP000616608">
    <property type="component" value="Unassembled WGS sequence"/>
</dbReference>
<dbReference type="Gene3D" id="3.90.870.10">
    <property type="entry name" value="DHBP synthase"/>
    <property type="match status" value="1"/>
</dbReference>
<evidence type="ECO:0000313" key="21">
    <source>
        <dbReference type="Proteomes" id="UP000616608"/>
    </source>
</evidence>
<feature type="binding site" evidence="18">
    <location>
        <begin position="138"/>
        <end position="142"/>
    </location>
    <ligand>
        <name>D-ribulose 5-phosphate</name>
        <dbReference type="ChEBI" id="CHEBI:58121"/>
    </ligand>
</feature>
<evidence type="ECO:0000256" key="4">
    <source>
        <dbReference type="ARBA" id="ARBA00004853"/>
    </source>
</evidence>
<accession>A0A917FYM2</accession>
<dbReference type="EC" id="4.1.99.12" evidence="18"/>
<evidence type="ECO:0000256" key="12">
    <source>
        <dbReference type="ARBA" id="ARBA00022842"/>
    </source>
</evidence>
<organism evidence="20 21">
    <name type="scientific">Lysinibacillus alkalisoli</name>
    <dbReference type="NCBI Taxonomy" id="1911548"/>
    <lineage>
        <taxon>Bacteria</taxon>
        <taxon>Bacillati</taxon>
        <taxon>Bacillota</taxon>
        <taxon>Bacilli</taxon>
        <taxon>Bacillales</taxon>
        <taxon>Bacillaceae</taxon>
        <taxon>Lysinibacillus</taxon>
    </lineage>
</organism>
<feature type="binding site" evidence="18">
    <location>
        <position position="350"/>
    </location>
    <ligand>
        <name>GTP</name>
        <dbReference type="ChEBI" id="CHEBI:37565"/>
    </ligand>
</feature>
<comment type="caution">
    <text evidence="20">The sequence shown here is derived from an EMBL/GenBank/DDBJ whole genome shotgun (WGS) entry which is preliminary data.</text>
</comment>
<feature type="binding site" evidence="18">
    <location>
        <position position="27"/>
    </location>
    <ligand>
        <name>Mg(2+)</name>
        <dbReference type="ChEBI" id="CHEBI:18420"/>
        <label>1</label>
    </ligand>
</feature>
<feature type="region of interest" description="GTP cyclohydrolase II" evidence="18">
    <location>
        <begin position="200"/>
        <end position="395"/>
    </location>
</feature>
<comment type="similarity">
    <text evidence="18">In the C-terminal section; belongs to the GTP cyclohydrolase II family.</text>
</comment>
<evidence type="ECO:0000259" key="19">
    <source>
        <dbReference type="Pfam" id="PF00925"/>
    </source>
</evidence>
<feature type="binding site" evidence="18">
    <location>
        <begin position="26"/>
        <end position="27"/>
    </location>
    <ligand>
        <name>D-ribulose 5-phosphate</name>
        <dbReference type="ChEBI" id="CHEBI:58121"/>
    </ligand>
</feature>
<dbReference type="Gene3D" id="3.40.50.10990">
    <property type="entry name" value="GTP cyclohydrolase II"/>
    <property type="match status" value="1"/>
</dbReference>
<keyword evidence="7 18" id="KW-0686">Riboflavin biosynthesis</keyword>
<dbReference type="GO" id="GO:0030145">
    <property type="term" value="F:manganese ion binding"/>
    <property type="evidence" value="ECO:0007669"/>
    <property type="project" value="UniProtKB-UniRule"/>
</dbReference>
<evidence type="ECO:0000256" key="8">
    <source>
        <dbReference type="ARBA" id="ARBA00022723"/>
    </source>
</evidence>
<dbReference type="FunFam" id="3.90.870.10:FF:000001">
    <property type="entry name" value="Riboflavin biosynthesis protein RibBA"/>
    <property type="match status" value="1"/>
</dbReference>
<comment type="pathway">
    <text evidence="4 18">Cofactor biosynthesis; riboflavin biosynthesis; 5-amino-6-(D-ribitylamino)uracil from GTP: step 1/4.</text>
</comment>
<name>A0A917FYM2_9BACI</name>
<dbReference type="InterPro" id="IPR036144">
    <property type="entry name" value="RibA-like_sf"/>
</dbReference>
<keyword evidence="21" id="KW-1185">Reference proteome</keyword>
<evidence type="ECO:0000256" key="11">
    <source>
        <dbReference type="ARBA" id="ARBA00022833"/>
    </source>
</evidence>
<comment type="function">
    <text evidence="3 18">Catalyzes the conversion of D-ribulose 5-phosphate to formate and 3,4-dihydroxy-2-butanone 4-phosphate.</text>
</comment>
<protein>
    <recommendedName>
        <fullName evidence="18">Riboflavin biosynthesis protein RibBA</fullName>
    </recommendedName>
    <domain>
        <recommendedName>
            <fullName evidence="18">3,4-dihydroxy-2-butanone 4-phosphate synthase</fullName>
            <shortName evidence="18">DHBP synthase</shortName>
            <ecNumber evidence="18">4.1.99.12</ecNumber>
        </recommendedName>
    </domain>
    <domain>
        <recommendedName>
            <fullName evidence="18">GTP cyclohydrolase-2</fullName>
            <ecNumber evidence="18">3.5.4.25</ecNumber>
        </recommendedName>
        <alternativeName>
            <fullName evidence="18">GTP cyclohydrolase II</fullName>
        </alternativeName>
    </domain>
</protein>
<dbReference type="HAMAP" id="MF_00179">
    <property type="entry name" value="RibA"/>
    <property type="match status" value="1"/>
</dbReference>
<keyword evidence="14 18" id="KW-0464">Manganese</keyword>
<dbReference type="SUPFAM" id="SSF55821">
    <property type="entry name" value="YrdC/RibB"/>
    <property type="match status" value="1"/>
</dbReference>
<feature type="binding site" evidence="18">
    <location>
        <position position="261"/>
    </location>
    <ligand>
        <name>Zn(2+)</name>
        <dbReference type="ChEBI" id="CHEBI:29105"/>
        <note>catalytic</note>
    </ligand>
</feature>